<sequence>MAQSLVDDLLGAVSKEGAVLSAVYDQLQTLARDFPSMNVGQVLQRVAGIIVDGVLSSVQVVVDALLKVLVEVASATIGILEAKLHIPIISDILNELGIPDVSFLDLFLWIASVGYTVVYKIAKGSAPFPDNDGTAKLISAPDWSSLAALFHPTVPVSRMAVTTPLHTSSFIGDQADPVKPASTEDSDDFYKHSVYVAGHGIAGFLSSIGLLDPCRPRGHAGYKR</sequence>
<reference evidence="1 2" key="1">
    <citation type="submission" date="2016-03" db="EMBL/GenBank/DDBJ databases">
        <title>Comparative genomics of Pseudogymnoascus destructans, the fungus causing white-nose syndrome of bats.</title>
        <authorList>
            <person name="Palmer J.M."/>
            <person name="Drees K.P."/>
            <person name="Foster J.T."/>
            <person name="Lindner D.L."/>
        </authorList>
    </citation>
    <scope>NUCLEOTIDE SEQUENCE [LARGE SCALE GENOMIC DNA]</scope>
    <source>
        <strain evidence="1 2">UAMH 10579</strain>
    </source>
</reference>
<dbReference type="RefSeq" id="XP_018135551.1">
    <property type="nucleotide sequence ID" value="XM_018270091.1"/>
</dbReference>
<name>A0A2P2SY77_9PEZI</name>
<reference evidence="2" key="2">
    <citation type="journal article" date="2018" name="Nat. Commun.">
        <title>Extreme sensitivity to ultraviolet light in the fungal pathogen causing white-nose syndrome of bats.</title>
        <authorList>
            <person name="Palmer J.M."/>
            <person name="Drees K.P."/>
            <person name="Foster J.T."/>
            <person name="Lindner D.L."/>
        </authorList>
    </citation>
    <scope>NUCLEOTIDE SEQUENCE [LARGE SCALE GENOMIC DNA]</scope>
    <source>
        <strain evidence="2">UAMH 10579</strain>
    </source>
</reference>
<evidence type="ECO:0000313" key="1">
    <source>
        <dbReference type="EMBL" id="OBU01819.1"/>
    </source>
</evidence>
<evidence type="ECO:0000313" key="2">
    <source>
        <dbReference type="Proteomes" id="UP000091956"/>
    </source>
</evidence>
<gene>
    <name evidence="1" type="ORF">VE01_00562</name>
</gene>
<dbReference type="Proteomes" id="UP000091956">
    <property type="component" value="Unassembled WGS sequence"/>
</dbReference>
<proteinExistence type="predicted"/>
<dbReference type="STRING" id="342668.A0A2P2SY77"/>
<accession>A0A2P2SY77</accession>
<organism evidence="1 2">
    <name type="scientific">Pseudogymnoascus verrucosus</name>
    <dbReference type="NCBI Taxonomy" id="342668"/>
    <lineage>
        <taxon>Eukaryota</taxon>
        <taxon>Fungi</taxon>
        <taxon>Dikarya</taxon>
        <taxon>Ascomycota</taxon>
        <taxon>Pezizomycotina</taxon>
        <taxon>Leotiomycetes</taxon>
        <taxon>Thelebolales</taxon>
        <taxon>Thelebolaceae</taxon>
        <taxon>Pseudogymnoascus</taxon>
    </lineage>
</organism>
<dbReference type="GeneID" id="28833948"/>
<protein>
    <submittedName>
        <fullName evidence="1">Uncharacterized protein</fullName>
    </submittedName>
</protein>
<dbReference type="AlphaFoldDB" id="A0A2P2SY77"/>
<dbReference type="EMBL" id="KV460206">
    <property type="protein sequence ID" value="OBU01819.1"/>
    <property type="molecule type" value="Genomic_DNA"/>
</dbReference>
<keyword evidence="2" id="KW-1185">Reference proteome</keyword>